<dbReference type="EMBL" id="HG916855">
    <property type="protein sequence ID" value="CDM61882.1"/>
    <property type="molecule type" value="Genomic_DNA"/>
</dbReference>
<evidence type="ECO:0000313" key="1">
    <source>
        <dbReference type="EMBL" id="CDM61882.1"/>
    </source>
</evidence>
<reference evidence="1" key="1">
    <citation type="submission" date="2013-11" db="EMBL/GenBank/DDBJ databases">
        <title>Draft genome sequence of the broad-host-range Rhizobium sp. LPU83 strain, a member of the low-genetic diversity Oregon-like Rhizobium sp. group.</title>
        <authorList>
            <person name="Wibberg D."/>
            <person name="Puehler A."/>
            <person name="Schlueter A."/>
        </authorList>
    </citation>
    <scope>NUCLEOTIDE SEQUENCE [LARGE SCALE GENOMIC DNA]</scope>
    <source>
        <strain evidence="1">LPU83</strain>
        <plasmid evidence="1">pLPU83d</plasmid>
    </source>
</reference>
<protein>
    <submittedName>
        <fullName evidence="1">Uncharacterized protein</fullName>
    </submittedName>
</protein>
<name>W6RL66_9HYPH</name>
<organism evidence="1 2">
    <name type="scientific">Rhizobium favelukesii</name>
    <dbReference type="NCBI Taxonomy" id="348824"/>
    <lineage>
        <taxon>Bacteria</taxon>
        <taxon>Pseudomonadati</taxon>
        <taxon>Pseudomonadota</taxon>
        <taxon>Alphaproteobacteria</taxon>
        <taxon>Hyphomicrobiales</taxon>
        <taxon>Rhizobiaceae</taxon>
        <taxon>Rhizobium/Agrobacterium group</taxon>
        <taxon>Rhizobium</taxon>
    </lineage>
</organism>
<dbReference type="KEGG" id="rhl:LPU83_pLPU83d_0511"/>
<proteinExistence type="predicted"/>
<accession>W6RL66</accession>
<dbReference type="AlphaFoldDB" id="W6RL66"/>
<sequence length="62" mass="6904">MRFPINPRYTARQVQGDRWSVFDMHTGKTAHLNGNVLGRLDHGSAVDIANALNPKAPSISRF</sequence>
<keyword evidence="2" id="KW-1185">Reference proteome</keyword>
<gene>
    <name evidence="1" type="ORF">LPU83_pLPU83d_0511</name>
</gene>
<geneLocation type="plasmid" evidence="1 2">
    <name>pLPU83d</name>
</geneLocation>
<dbReference type="HOGENOM" id="CLU_2901186_0_0_5"/>
<dbReference type="PATRIC" id="fig|348824.6.peg.6147"/>
<evidence type="ECO:0000313" key="2">
    <source>
        <dbReference type="Proteomes" id="UP000019443"/>
    </source>
</evidence>
<keyword evidence="1" id="KW-0614">Plasmid</keyword>
<dbReference type="Proteomes" id="UP000019443">
    <property type="component" value="Plasmid pLPU83d"/>
</dbReference>